<dbReference type="CDD" id="cd00161">
    <property type="entry name" value="beta-trefoil_Ricin-like"/>
    <property type="match status" value="1"/>
</dbReference>
<dbReference type="Gene3D" id="3.20.20.80">
    <property type="entry name" value="Glycosidases"/>
    <property type="match status" value="1"/>
</dbReference>
<evidence type="ECO:0000313" key="3">
    <source>
        <dbReference type="Proteomes" id="UP000007113"/>
    </source>
</evidence>
<reference evidence="2 3" key="1">
    <citation type="submission" date="2011-11" db="EMBL/GenBank/DDBJ databases">
        <title>Complete sequence of Granulicella mallensis MP5ACTX8.</title>
        <authorList>
            <consortium name="US DOE Joint Genome Institute"/>
            <person name="Lucas S."/>
            <person name="Copeland A."/>
            <person name="Lapidus A."/>
            <person name="Cheng J.-F."/>
            <person name="Goodwin L."/>
            <person name="Pitluck S."/>
            <person name="Peters L."/>
            <person name="Lu M."/>
            <person name="Detter J.C."/>
            <person name="Han C."/>
            <person name="Tapia R."/>
            <person name="Land M."/>
            <person name="Hauser L."/>
            <person name="Kyrpides N."/>
            <person name="Ivanova N."/>
            <person name="Mikhailova N."/>
            <person name="Pagani I."/>
            <person name="Rawat S."/>
            <person name="Mannisto M."/>
            <person name="Haggblom M."/>
            <person name="Woyke T."/>
        </authorList>
    </citation>
    <scope>NUCLEOTIDE SEQUENCE [LARGE SCALE GENOMIC DNA]</scope>
    <source>
        <strain evidence="3">ATCC BAA-1857 / DSM 23137 / MP5ACTX8</strain>
    </source>
</reference>
<dbReference type="eggNOG" id="COG5520">
    <property type="taxonomic scope" value="Bacteria"/>
</dbReference>
<keyword evidence="3" id="KW-1185">Reference proteome</keyword>
<dbReference type="KEGG" id="gma:AciX8_2454"/>
<evidence type="ECO:0000259" key="1">
    <source>
        <dbReference type="SMART" id="SM00458"/>
    </source>
</evidence>
<dbReference type="AlphaFoldDB" id="G8NY97"/>
<dbReference type="HOGENOM" id="CLU_019399_4_0_0"/>
<dbReference type="InterPro" id="IPR052750">
    <property type="entry name" value="GH18_Chitinase"/>
</dbReference>
<dbReference type="eggNOG" id="COG3979">
    <property type="taxonomic scope" value="Bacteria"/>
</dbReference>
<dbReference type="PANTHER" id="PTHR42976">
    <property type="entry name" value="BIFUNCTIONAL CHITINASE/LYSOZYME-RELATED"/>
    <property type="match status" value="1"/>
</dbReference>
<feature type="domain" description="Ricin B lectin" evidence="1">
    <location>
        <begin position="44"/>
        <end position="188"/>
    </location>
</feature>
<organism evidence="2 3">
    <name type="scientific">Granulicella mallensis (strain ATCC BAA-1857 / DSM 23137 / MP5ACTX8)</name>
    <dbReference type="NCBI Taxonomy" id="682795"/>
    <lineage>
        <taxon>Bacteria</taxon>
        <taxon>Pseudomonadati</taxon>
        <taxon>Acidobacteriota</taxon>
        <taxon>Terriglobia</taxon>
        <taxon>Terriglobales</taxon>
        <taxon>Acidobacteriaceae</taxon>
        <taxon>Granulicella</taxon>
    </lineage>
</organism>
<dbReference type="SUPFAM" id="SSF50370">
    <property type="entry name" value="Ricin B-like lectins"/>
    <property type="match status" value="1"/>
</dbReference>
<dbReference type="Proteomes" id="UP000007113">
    <property type="component" value="Chromosome"/>
</dbReference>
<dbReference type="Gene3D" id="2.80.10.50">
    <property type="match status" value="3"/>
</dbReference>
<evidence type="ECO:0000313" key="2">
    <source>
        <dbReference type="EMBL" id="AEU36771.1"/>
    </source>
</evidence>
<dbReference type="PROSITE" id="PS50231">
    <property type="entry name" value="RICIN_B_LECTIN"/>
    <property type="match status" value="1"/>
</dbReference>
<keyword evidence="2" id="KW-0430">Lectin</keyword>
<proteinExistence type="predicted"/>
<dbReference type="EMBL" id="CP003130">
    <property type="protein sequence ID" value="AEU36771.1"/>
    <property type="molecule type" value="Genomic_DNA"/>
</dbReference>
<dbReference type="SMART" id="SM00458">
    <property type="entry name" value="RICIN"/>
    <property type="match status" value="1"/>
</dbReference>
<protein>
    <submittedName>
        <fullName evidence="2">Ricin B lectin</fullName>
    </submittedName>
</protein>
<dbReference type="OrthoDB" id="119355at2"/>
<sequence>MSRTCNFAKLVGQKHSILRCSLFLAIVFLTPLTLLHAQSTLTTGTPYNIVNENSGSCVDDTASGTANGTAVQQWACGEGTSSTQPNQQWEFHNGTASGYYYVTNVNAPAEAWNVTGNGTTNGSLIQTWTYAGNPNEEWEAVSLGGGYYKFVGQGSGLCLDTPSASTANGVQLEIYTCNGTAAQAFKLVIPSSGTGTGTGTATNLFAPFEYVGDLGDANQIPGIVSASGAKAVILAFLDPSNNGCNLIWPGASGPLPNDTVGSTSMGTAIANLQAAGVTVALSQGGAGGQEAAAHCSTAAATQAVYQSLITKYHVNWLDFDIEYSETSGQSVRRAQALAALQAANPGLIISYTLPLGPGGLDPGTGGGLTDITDAKAAGLNLNIVNGMAMDFGGTNENQPQLSEEGAAALKSQIQSAGLTSTVGLTFLPGTSDDTPPNSFTLANATTMLNWAETNKYVTLLSFWELNRDNGGCPGSTVDEDTCSGVSQSSYEFSSIFRTF</sequence>
<accession>G8NY97</accession>
<dbReference type="SUPFAM" id="SSF51445">
    <property type="entry name" value="(Trans)glycosidases"/>
    <property type="match status" value="1"/>
</dbReference>
<dbReference type="Pfam" id="PF14200">
    <property type="entry name" value="RicinB_lectin_2"/>
    <property type="match status" value="1"/>
</dbReference>
<dbReference type="RefSeq" id="WP_014265649.1">
    <property type="nucleotide sequence ID" value="NC_016631.1"/>
</dbReference>
<dbReference type="InterPro" id="IPR035992">
    <property type="entry name" value="Ricin_B-like_lectins"/>
</dbReference>
<name>G8NY97_GRAMM</name>
<dbReference type="GO" id="GO:0030246">
    <property type="term" value="F:carbohydrate binding"/>
    <property type="evidence" value="ECO:0007669"/>
    <property type="project" value="UniProtKB-KW"/>
</dbReference>
<dbReference type="InterPro" id="IPR000772">
    <property type="entry name" value="Ricin_B_lectin"/>
</dbReference>
<dbReference type="STRING" id="682795.AciX8_2454"/>
<dbReference type="InterPro" id="IPR017853">
    <property type="entry name" value="GH"/>
</dbReference>
<dbReference type="PANTHER" id="PTHR42976:SF1">
    <property type="entry name" value="GH18 DOMAIN-CONTAINING PROTEIN-RELATED"/>
    <property type="match status" value="1"/>
</dbReference>
<gene>
    <name evidence="2" type="ordered locus">AciX8_2454</name>
</gene>